<dbReference type="Pfam" id="PF05485">
    <property type="entry name" value="THAP"/>
    <property type="match status" value="1"/>
</dbReference>
<dbReference type="OMA" id="MNDEVPS"/>
<evidence type="ECO:0000256" key="4">
    <source>
        <dbReference type="ARBA" id="ARBA00022833"/>
    </source>
</evidence>
<dbReference type="InParanoid" id="A7S445"/>
<keyword evidence="9" id="KW-1185">Reference proteome</keyword>
<dbReference type="PhylomeDB" id="A7S445"/>
<sequence>RDGLKFYRVPAIINHQGQQTELLTTERRRKWISAISREDITDKKLANDRVCGRHFVSGAAAKDWDKHNIDWVPTLNLGHSKHQNSCQVESIAKRAERVAERRKRATEILENERREKIKQFTEPGLTVKKIFDSAFGEDGEEVPSNDMDDPMNDEVPSNDMDDPMNDEVPSNAMNDPMNDPMNDNNKEPRGLTPMSLIFSLLLLQKRSSLMNLKGDDSKVRFYTGLPSFEILMATFEFVKPSVKSKSLLSSFQEFVLVLMKLRLNVPLQDLAYRFGVSLSTVSRTFSAWMINLDNRLSFLISWPEREDLWDTMPQCFQYAFGKKTTVIIDCFEVFIERPSNLLARAQTFSNYKHHNTIKVLIGITPQGSISFVSEAWGGRTSDKYLTDNCGILKLLKPGDLVMADRGFTIEESVGLYQAKLAIPAFTRGKDQLDPVDIEKTRGIANVRIHVERVIGLLRQKYTMLQATLPIDYLTISKGNSCPTIDRIIRVCASLTNLCPSVIPFD</sequence>
<dbReference type="InterPro" id="IPR006612">
    <property type="entry name" value="THAP_Znf"/>
</dbReference>
<dbReference type="SMART" id="SM00980">
    <property type="entry name" value="THAP"/>
    <property type="match status" value="1"/>
</dbReference>
<dbReference type="Pfam" id="PF13613">
    <property type="entry name" value="HTH_Tnp_4"/>
    <property type="match status" value="1"/>
</dbReference>
<dbReference type="Proteomes" id="UP000001593">
    <property type="component" value="Unassembled WGS sequence"/>
</dbReference>
<dbReference type="PANTHER" id="PTHR23080:SF144">
    <property type="entry name" value="SPINDLE AND KINETOCHORE ASSOCIATED COMPLEX SUBUNIT 3"/>
    <property type="match status" value="1"/>
</dbReference>
<feature type="region of interest" description="Disordered" evidence="6">
    <location>
        <begin position="136"/>
        <end position="178"/>
    </location>
</feature>
<dbReference type="HOGENOM" id="CLU_025643_1_2_1"/>
<feature type="compositionally biased region" description="Acidic residues" evidence="6">
    <location>
        <begin position="136"/>
        <end position="152"/>
    </location>
</feature>
<keyword evidence="4" id="KW-0862">Zinc</keyword>
<dbReference type="GO" id="GO:0008270">
    <property type="term" value="F:zinc ion binding"/>
    <property type="evidence" value="ECO:0007669"/>
    <property type="project" value="UniProtKB-KW"/>
</dbReference>
<dbReference type="SUPFAM" id="SSF57716">
    <property type="entry name" value="Glucocorticoid receptor-like (DNA-binding domain)"/>
    <property type="match status" value="1"/>
</dbReference>
<dbReference type="InterPro" id="IPR027805">
    <property type="entry name" value="Transposase_HTH_dom"/>
</dbReference>
<dbReference type="eggNOG" id="ENOG502RXBE">
    <property type="taxonomic scope" value="Eukaryota"/>
</dbReference>
<evidence type="ECO:0000256" key="1">
    <source>
        <dbReference type="ARBA" id="ARBA00001968"/>
    </source>
</evidence>
<dbReference type="AlphaFoldDB" id="A7S445"/>
<feature type="non-terminal residue" evidence="8">
    <location>
        <position position="1"/>
    </location>
</feature>
<evidence type="ECO:0000256" key="6">
    <source>
        <dbReference type="SAM" id="MobiDB-lite"/>
    </source>
</evidence>
<evidence type="ECO:0000313" key="9">
    <source>
        <dbReference type="Proteomes" id="UP000001593"/>
    </source>
</evidence>
<reference evidence="8 9" key="1">
    <citation type="journal article" date="2007" name="Science">
        <title>Sea anemone genome reveals ancestral eumetazoan gene repertoire and genomic organization.</title>
        <authorList>
            <person name="Putnam N.H."/>
            <person name="Srivastava M."/>
            <person name="Hellsten U."/>
            <person name="Dirks B."/>
            <person name="Chapman J."/>
            <person name="Salamov A."/>
            <person name="Terry A."/>
            <person name="Shapiro H."/>
            <person name="Lindquist E."/>
            <person name="Kapitonov V.V."/>
            <person name="Jurka J."/>
            <person name="Genikhovich G."/>
            <person name="Grigoriev I.V."/>
            <person name="Lucas S.M."/>
            <person name="Steele R.E."/>
            <person name="Finnerty J.R."/>
            <person name="Technau U."/>
            <person name="Martindale M.Q."/>
            <person name="Rokhsar D.S."/>
        </authorList>
    </citation>
    <scope>NUCLEOTIDE SEQUENCE [LARGE SCALE GENOMIC DNA]</scope>
    <source>
        <strain evidence="9">CH2 X CH6</strain>
    </source>
</reference>
<gene>
    <name evidence="8" type="ORF">NEMVEDRAFT_v1g103876</name>
</gene>
<keyword evidence="3" id="KW-0863">Zinc-finger</keyword>
<dbReference type="GO" id="GO:0003677">
    <property type="term" value="F:DNA binding"/>
    <property type="evidence" value="ECO:0007669"/>
    <property type="project" value="UniProtKB-KW"/>
</dbReference>
<protein>
    <recommendedName>
        <fullName evidence="7">THAP-type domain-containing protein</fullName>
    </recommendedName>
</protein>
<evidence type="ECO:0000256" key="5">
    <source>
        <dbReference type="ARBA" id="ARBA00023125"/>
    </source>
</evidence>
<dbReference type="PANTHER" id="PTHR23080">
    <property type="entry name" value="THAP DOMAIN PROTEIN"/>
    <property type="match status" value="1"/>
</dbReference>
<comment type="cofactor">
    <cofactor evidence="1">
        <name>a divalent metal cation</name>
        <dbReference type="ChEBI" id="CHEBI:60240"/>
    </cofactor>
</comment>
<dbReference type="EMBL" id="DS469576">
    <property type="protein sequence ID" value="EDO41516.1"/>
    <property type="molecule type" value="Genomic_DNA"/>
</dbReference>
<dbReference type="InterPro" id="IPR027806">
    <property type="entry name" value="HARBI1_dom"/>
</dbReference>
<feature type="compositionally biased region" description="Low complexity" evidence="6">
    <location>
        <begin position="169"/>
        <end position="178"/>
    </location>
</feature>
<dbReference type="STRING" id="45351.A7S445"/>
<evidence type="ECO:0000256" key="3">
    <source>
        <dbReference type="ARBA" id="ARBA00022771"/>
    </source>
</evidence>
<dbReference type="Pfam" id="PF13359">
    <property type="entry name" value="DDE_Tnp_4"/>
    <property type="match status" value="1"/>
</dbReference>
<evidence type="ECO:0000256" key="2">
    <source>
        <dbReference type="ARBA" id="ARBA00022723"/>
    </source>
</evidence>
<keyword evidence="5" id="KW-0238">DNA-binding</keyword>
<feature type="domain" description="THAP-type" evidence="7">
    <location>
        <begin position="2"/>
        <end position="82"/>
    </location>
</feature>
<accession>A7S445</accession>
<keyword evidence="2" id="KW-0479">Metal-binding</keyword>
<evidence type="ECO:0000259" key="7">
    <source>
        <dbReference type="SMART" id="SM00980"/>
    </source>
</evidence>
<organism evidence="8 9">
    <name type="scientific">Nematostella vectensis</name>
    <name type="common">Starlet sea anemone</name>
    <dbReference type="NCBI Taxonomy" id="45351"/>
    <lineage>
        <taxon>Eukaryota</taxon>
        <taxon>Metazoa</taxon>
        <taxon>Cnidaria</taxon>
        <taxon>Anthozoa</taxon>
        <taxon>Hexacorallia</taxon>
        <taxon>Actiniaria</taxon>
        <taxon>Edwardsiidae</taxon>
        <taxon>Nematostella</taxon>
    </lineage>
</organism>
<proteinExistence type="predicted"/>
<evidence type="ECO:0000313" key="8">
    <source>
        <dbReference type="EMBL" id="EDO41516.1"/>
    </source>
</evidence>
<name>A7S445_NEMVE</name>